<comment type="caution">
    <text evidence="2">The sequence shown here is derived from an EMBL/GenBank/DDBJ whole genome shotgun (WGS) entry which is preliminary data.</text>
</comment>
<evidence type="ECO:0000256" key="1">
    <source>
        <dbReference type="SAM" id="Phobius"/>
    </source>
</evidence>
<reference evidence="2" key="1">
    <citation type="submission" date="2020-11" db="EMBL/GenBank/DDBJ databases">
        <title>Adaptations for nitrogen fixation in a non-lichenized fungal sporocarp promotes dispersal by wood-feeding termites.</title>
        <authorList>
            <consortium name="DOE Joint Genome Institute"/>
            <person name="Koch R.A."/>
            <person name="Yoon G."/>
            <person name="Arayal U."/>
            <person name="Lail K."/>
            <person name="Amirebrahimi M."/>
            <person name="Labutti K."/>
            <person name="Lipzen A."/>
            <person name="Riley R."/>
            <person name="Barry K."/>
            <person name="Henrissat B."/>
            <person name="Grigoriev I.V."/>
            <person name="Herr J.R."/>
            <person name="Aime M.C."/>
        </authorList>
    </citation>
    <scope>NUCLEOTIDE SEQUENCE</scope>
    <source>
        <strain evidence="2">MCA 3950</strain>
    </source>
</reference>
<organism evidence="2 3">
    <name type="scientific">Guyanagaster necrorhizus</name>
    <dbReference type="NCBI Taxonomy" id="856835"/>
    <lineage>
        <taxon>Eukaryota</taxon>
        <taxon>Fungi</taxon>
        <taxon>Dikarya</taxon>
        <taxon>Basidiomycota</taxon>
        <taxon>Agaricomycotina</taxon>
        <taxon>Agaricomycetes</taxon>
        <taxon>Agaricomycetidae</taxon>
        <taxon>Agaricales</taxon>
        <taxon>Marasmiineae</taxon>
        <taxon>Physalacriaceae</taxon>
        <taxon>Guyanagaster</taxon>
    </lineage>
</organism>
<keyword evidence="1" id="KW-0812">Transmembrane</keyword>
<protein>
    <submittedName>
        <fullName evidence="2">Uncharacterized protein</fullName>
    </submittedName>
</protein>
<gene>
    <name evidence="2" type="ORF">BT62DRAFT_481278</name>
</gene>
<keyword evidence="1" id="KW-0472">Membrane</keyword>
<name>A0A9P7VI66_9AGAR</name>
<evidence type="ECO:0000313" key="3">
    <source>
        <dbReference type="Proteomes" id="UP000812287"/>
    </source>
</evidence>
<dbReference type="Proteomes" id="UP000812287">
    <property type="component" value="Unassembled WGS sequence"/>
</dbReference>
<keyword evidence="1" id="KW-1133">Transmembrane helix</keyword>
<dbReference type="RefSeq" id="XP_043035011.1">
    <property type="nucleotide sequence ID" value="XM_043181113.1"/>
</dbReference>
<keyword evidence="3" id="KW-1185">Reference proteome</keyword>
<sequence length="62" mass="7037">MGDSNSLVRLWSLSRVLGISLIVGLVGVWISLFQQVSRMFSFTIINEMKFRFPECSSSESHL</sequence>
<proteinExistence type="predicted"/>
<dbReference type="GeneID" id="66103409"/>
<dbReference type="EMBL" id="MU250559">
    <property type="protein sequence ID" value="KAG7441511.1"/>
    <property type="molecule type" value="Genomic_DNA"/>
</dbReference>
<accession>A0A9P7VI66</accession>
<evidence type="ECO:0000313" key="2">
    <source>
        <dbReference type="EMBL" id="KAG7441511.1"/>
    </source>
</evidence>
<feature type="transmembrane region" description="Helical" evidence="1">
    <location>
        <begin position="12"/>
        <end position="33"/>
    </location>
</feature>
<dbReference type="AlphaFoldDB" id="A0A9P7VI66"/>